<dbReference type="PROSITE" id="PS00018">
    <property type="entry name" value="EF_HAND_1"/>
    <property type="match status" value="1"/>
</dbReference>
<dbReference type="Gene3D" id="2.150.10.10">
    <property type="entry name" value="Serralysin-like metalloprotease, C-terminal"/>
    <property type="match status" value="5"/>
</dbReference>
<dbReference type="Proteomes" id="UP000269199">
    <property type="component" value="Chromosome"/>
</dbReference>
<name>A0AAD0U9A3_9BURK</name>
<dbReference type="GO" id="GO:0005509">
    <property type="term" value="F:calcium ion binding"/>
    <property type="evidence" value="ECO:0007669"/>
    <property type="project" value="InterPro"/>
</dbReference>
<dbReference type="SUPFAM" id="SSF51120">
    <property type="entry name" value="beta-Roll"/>
    <property type="match status" value="5"/>
</dbReference>
<gene>
    <name evidence="6" type="ORF">RC54_15345</name>
</gene>
<dbReference type="AlphaFoldDB" id="A0AAD0U9A3"/>
<proteinExistence type="predicted"/>
<keyword evidence="2" id="KW-0964">Secreted</keyword>
<keyword evidence="3" id="KW-0106">Calcium</keyword>
<dbReference type="InterPro" id="IPR011049">
    <property type="entry name" value="Serralysin-like_metalloprot_C"/>
</dbReference>
<dbReference type="PANTHER" id="PTHR38340">
    <property type="entry name" value="S-LAYER PROTEIN"/>
    <property type="match status" value="1"/>
</dbReference>
<dbReference type="GO" id="GO:0005576">
    <property type="term" value="C:extracellular region"/>
    <property type="evidence" value="ECO:0007669"/>
    <property type="project" value="UniProtKB-SubCell"/>
</dbReference>
<dbReference type="EMBL" id="CP024996">
    <property type="protein sequence ID" value="AYR25113.1"/>
    <property type="molecule type" value="Genomic_DNA"/>
</dbReference>
<dbReference type="InterPro" id="IPR001343">
    <property type="entry name" value="Hemolysn_Ca-bd"/>
</dbReference>
<feature type="domain" description="Haemolysin-type calcium binding-related" evidence="5">
    <location>
        <begin position="793"/>
        <end position="830"/>
    </location>
</feature>
<comment type="subcellular location">
    <subcellularLocation>
        <location evidence="1">Secreted</location>
    </subcellularLocation>
</comment>
<evidence type="ECO:0000313" key="6">
    <source>
        <dbReference type="EMBL" id="AYR25113.1"/>
    </source>
</evidence>
<dbReference type="PROSITE" id="PS00330">
    <property type="entry name" value="HEMOLYSIN_CALCIUM"/>
    <property type="match status" value="1"/>
</dbReference>
<dbReference type="PRINTS" id="PR00313">
    <property type="entry name" value="CABNDNGRPT"/>
</dbReference>
<dbReference type="PANTHER" id="PTHR38340:SF1">
    <property type="entry name" value="S-LAYER PROTEIN"/>
    <property type="match status" value="1"/>
</dbReference>
<dbReference type="InterPro" id="IPR050557">
    <property type="entry name" value="RTX_toxin/Mannuronan_C5-epim"/>
</dbReference>
<evidence type="ECO:0000256" key="3">
    <source>
        <dbReference type="ARBA" id="ARBA00022837"/>
    </source>
</evidence>
<evidence type="ECO:0000256" key="1">
    <source>
        <dbReference type="ARBA" id="ARBA00004613"/>
    </source>
</evidence>
<organism evidence="6 7">
    <name type="scientific">Herbaspirillum rubrisubalbicans</name>
    <dbReference type="NCBI Taxonomy" id="80842"/>
    <lineage>
        <taxon>Bacteria</taxon>
        <taxon>Pseudomonadati</taxon>
        <taxon>Pseudomonadota</taxon>
        <taxon>Betaproteobacteria</taxon>
        <taxon>Burkholderiales</taxon>
        <taxon>Oxalobacteraceae</taxon>
        <taxon>Herbaspirillum</taxon>
    </lineage>
</organism>
<dbReference type="InterPro" id="IPR010566">
    <property type="entry name" value="Haemolys_ca-bd"/>
</dbReference>
<dbReference type="InterPro" id="IPR018511">
    <property type="entry name" value="Hemolysin-typ_Ca-bd_CS"/>
</dbReference>
<accession>A0AAD0U9A3</accession>
<dbReference type="Pfam" id="PF06594">
    <property type="entry name" value="HCBP_related"/>
    <property type="match status" value="1"/>
</dbReference>
<feature type="region of interest" description="Disordered" evidence="4">
    <location>
        <begin position="1"/>
        <end position="29"/>
    </location>
</feature>
<evidence type="ECO:0000259" key="5">
    <source>
        <dbReference type="Pfam" id="PF06594"/>
    </source>
</evidence>
<feature type="compositionally biased region" description="Polar residues" evidence="4">
    <location>
        <begin position="1"/>
        <end position="26"/>
    </location>
</feature>
<evidence type="ECO:0000256" key="2">
    <source>
        <dbReference type="ARBA" id="ARBA00022525"/>
    </source>
</evidence>
<protein>
    <submittedName>
        <fullName evidence="6">Calcium-binding protein</fullName>
    </submittedName>
</protein>
<reference evidence="6 7" key="1">
    <citation type="submission" date="2017-11" db="EMBL/GenBank/DDBJ databases">
        <title>Complete genome sequence of Herbaspirillum rubrisubalbicans DSM 11543.</title>
        <authorList>
            <person name="Chen M."/>
            <person name="An Q."/>
        </authorList>
    </citation>
    <scope>NUCLEOTIDE SEQUENCE [LARGE SCALE GENOMIC DNA]</scope>
    <source>
        <strain evidence="6 7">DSM 11543</strain>
    </source>
</reference>
<evidence type="ECO:0000313" key="7">
    <source>
        <dbReference type="Proteomes" id="UP000269199"/>
    </source>
</evidence>
<dbReference type="InterPro" id="IPR018247">
    <property type="entry name" value="EF_Hand_1_Ca_BS"/>
</dbReference>
<evidence type="ECO:0000256" key="4">
    <source>
        <dbReference type="SAM" id="MobiDB-lite"/>
    </source>
</evidence>
<dbReference type="Pfam" id="PF00353">
    <property type="entry name" value="HemolysinCabind"/>
    <property type="match status" value="5"/>
</dbReference>
<sequence>MEFIVQPSSSHFSNGRTQSSRATSPSRPVVTAGATGLAQSFSRESLAPAGAFTESRSPVVDHTQVLAGKTLRIFNSANQAMTASQLAALDKNGDGKLSGAELNGLNAWTDANEDGRGDIGELTTLSAALARAGLSGIHSSEFAYYVAGNAVYGGAAPASNYRTLRDTDNVYRIASGQTISFQPNQIKINNGNRSYLIGTDGNDRFDASYYAAFHGRYFDTNLLVNFLAGGGDDLMGGSSRSDNLWGGTGNDTLLGYEGDDRLYGEEGNDQLQGGAGRDLLDGGQGDDLLIGGDGDDQLYGESGNDRLFGGAGDDVLYGGAGDDILVGGVASDQSALAAGAADNNFLYGGAGNDVLIGGVGNDYLDGGSGADTMQGGKGDDIYVVNSAGDSILELSGEGYDRVNAAGSYVLNANIEELRLLEGGNSNATGNSLNNRLIGNSGDNILDGVTGADVMLGGQGNDTYYVDNAGDVVVELAGEGVDVVNSRVSCTLAANVENLTLLDYSKAQKGSVDGVATLVYGYPKAYELDYRQGDAVARYQGTCGLTSIANLITQSDRSLTEAQVVQRAIDNRWCITDNSVDDGSRGGTTIVDQRALLNSYGVRNGAFAGYDEQILSNLIKAGQGVLLAVNAGKLWNDNRYVGSGSVNHMVTLTGVACDASSGAINGFYIADSGRGLVSDMTRYLSLADFKNMANVTNAYSLYTVDAIKLREENINATGNALTNTLVGNRGNNIINGGLGNDTLVGLAGNDVYQFARGDGQDLVVDNDATAGNLDVLQLSGINQTNLWFKHVGDDLQINVMGSTDQISIKDWYQGGSSGKDNRIERIRTAEGFTMYDTDVERLVQAMAAFAPPAATQTSWSSGQTSNGKVLMTVTH</sequence>